<dbReference type="PROSITE" id="PS51186">
    <property type="entry name" value="GNAT"/>
    <property type="match status" value="1"/>
</dbReference>
<dbReference type="Gene3D" id="3.40.630.30">
    <property type="match status" value="1"/>
</dbReference>
<dbReference type="EMBL" id="CALBWS010000033">
    <property type="protein sequence ID" value="CAH2716848.1"/>
    <property type="molecule type" value="Genomic_DNA"/>
</dbReference>
<dbReference type="InterPro" id="IPR016181">
    <property type="entry name" value="Acyl_CoA_acyltransferase"/>
</dbReference>
<comment type="caution">
    <text evidence="2">The sequence shown here is derived from an EMBL/GenBank/DDBJ whole genome shotgun (WGS) entry which is preliminary data.</text>
</comment>
<evidence type="ECO:0000313" key="2">
    <source>
        <dbReference type="EMBL" id="CAH2716848.1"/>
    </source>
</evidence>
<dbReference type="InterPro" id="IPR000182">
    <property type="entry name" value="GNAT_dom"/>
</dbReference>
<dbReference type="Pfam" id="PF00583">
    <property type="entry name" value="Acetyltransf_1"/>
    <property type="match status" value="1"/>
</dbReference>
<evidence type="ECO:0000259" key="1">
    <source>
        <dbReference type="PROSITE" id="PS51186"/>
    </source>
</evidence>
<gene>
    <name evidence="2" type="ORF">BACCIP111895_04036</name>
</gene>
<organism evidence="2 3">
    <name type="scientific">Neobacillus rhizosphaerae</name>
    <dbReference type="NCBI Taxonomy" id="2880965"/>
    <lineage>
        <taxon>Bacteria</taxon>
        <taxon>Bacillati</taxon>
        <taxon>Bacillota</taxon>
        <taxon>Bacilli</taxon>
        <taxon>Bacillales</taxon>
        <taxon>Bacillaceae</taxon>
        <taxon>Neobacillus</taxon>
    </lineage>
</organism>
<dbReference type="RefSeq" id="WP_248737081.1">
    <property type="nucleotide sequence ID" value="NZ_CALBWS010000033.1"/>
</dbReference>
<accession>A0ABN8KX01</accession>
<protein>
    <recommendedName>
        <fullName evidence="1">N-acetyltransferase domain-containing protein</fullName>
    </recommendedName>
</protein>
<reference evidence="2" key="1">
    <citation type="submission" date="2022-04" db="EMBL/GenBank/DDBJ databases">
        <authorList>
            <person name="Criscuolo A."/>
        </authorList>
    </citation>
    <scope>NUCLEOTIDE SEQUENCE</scope>
    <source>
        <strain evidence="2">CIP111895</strain>
    </source>
</reference>
<evidence type="ECO:0000313" key="3">
    <source>
        <dbReference type="Proteomes" id="UP000838308"/>
    </source>
</evidence>
<feature type="domain" description="N-acetyltransferase" evidence="1">
    <location>
        <begin position="1"/>
        <end position="152"/>
    </location>
</feature>
<dbReference type="SUPFAM" id="SSF55729">
    <property type="entry name" value="Acyl-CoA N-acyltransferases (Nat)"/>
    <property type="match status" value="1"/>
</dbReference>
<dbReference type="CDD" id="cd04301">
    <property type="entry name" value="NAT_SF"/>
    <property type="match status" value="1"/>
</dbReference>
<name>A0ABN8KX01_9BACI</name>
<proteinExistence type="predicted"/>
<dbReference type="Proteomes" id="UP000838308">
    <property type="component" value="Unassembled WGS sequence"/>
</dbReference>
<sequence length="152" mass="17804">MIFEPITENSIELAMEIINSNPTYNILENGNPLRSIKEVRSEFLNTISDSFLIIQENKHIGIIDFLKNNHKDNHPWIGLLMIKGDYHSLGYGKKAYTAFEDKLKQQKFNNVRIGVLQKNLNALEFWKSRGFKFYCNSDWRGKVVDCFEKQLM</sequence>
<keyword evidence="3" id="KW-1185">Reference proteome</keyword>